<evidence type="ECO:0000259" key="1">
    <source>
        <dbReference type="SMART" id="SM00849"/>
    </source>
</evidence>
<dbReference type="InterPro" id="IPR050662">
    <property type="entry name" value="Sec-metab_biosynth-thioest"/>
</dbReference>
<evidence type="ECO:0000313" key="2">
    <source>
        <dbReference type="EMBL" id="CAB4629441.1"/>
    </source>
</evidence>
<sequence>MTITDRPNITVTGHLQKEAWRVRELPPVELVRPGLWSIPVIFPNNPLRYVNVYVIEVSNGIVLIDAGWPVDEAWKNLNDGLQSIGYSITDVEGVLVTHNHADHLGLAGRIRDASGAWVAMHELDQIEVDFDIDPAVFKRAGETWLIKAGVEEHDMPDLIVDAGQFVEFAKIPKADRLITDGERPLPNAQHIRTLWTPGHSPGHVCFIDEKHNLLISGDHVLPRISPHISVHPSEHGDPLGLYIDSLNAMRGMNPEEILPAHEYRFSGLDARIEQMNIHHEERLAEVLVAINEHPGAGTYEISSKLSWSHGWDNTHGMLRRAAMGETLAHIVHLERRGLINNIPRDGRIYEGNLITTDAWFPAALG</sequence>
<dbReference type="Gene3D" id="1.10.10.10">
    <property type="entry name" value="Winged helix-like DNA-binding domain superfamily/Winged helix DNA-binding domain"/>
    <property type="match status" value="1"/>
</dbReference>
<name>A0A6J6IY00_9ZZZZ</name>
<dbReference type="PANTHER" id="PTHR23131:SF4">
    <property type="entry name" value="METALLO-BETA-LACTAMASE SUPERFAMILY POTEIN"/>
    <property type="match status" value="1"/>
</dbReference>
<dbReference type="Pfam" id="PF00753">
    <property type="entry name" value="Lactamase_B"/>
    <property type="match status" value="1"/>
</dbReference>
<dbReference type="PANTHER" id="PTHR23131">
    <property type="entry name" value="ENDORIBONUCLEASE LACTB2"/>
    <property type="match status" value="1"/>
</dbReference>
<dbReference type="AlphaFoldDB" id="A0A6J6IY00"/>
<dbReference type="SUPFAM" id="SSF56281">
    <property type="entry name" value="Metallo-hydrolase/oxidoreductase"/>
    <property type="match status" value="1"/>
</dbReference>
<protein>
    <submittedName>
        <fullName evidence="2">Unannotated protein</fullName>
    </submittedName>
</protein>
<gene>
    <name evidence="2" type="ORF">UFOPK1908_01369</name>
</gene>
<organism evidence="2">
    <name type="scientific">freshwater metagenome</name>
    <dbReference type="NCBI Taxonomy" id="449393"/>
    <lineage>
        <taxon>unclassified sequences</taxon>
        <taxon>metagenomes</taxon>
        <taxon>ecological metagenomes</taxon>
    </lineage>
</organism>
<accession>A0A6J6IY00</accession>
<reference evidence="2" key="1">
    <citation type="submission" date="2020-05" db="EMBL/GenBank/DDBJ databases">
        <authorList>
            <person name="Chiriac C."/>
            <person name="Salcher M."/>
            <person name="Ghai R."/>
            <person name="Kavagutti S V."/>
        </authorList>
    </citation>
    <scope>NUCLEOTIDE SEQUENCE</scope>
</reference>
<dbReference type="EMBL" id="CAEZVB010000091">
    <property type="protein sequence ID" value="CAB4629441.1"/>
    <property type="molecule type" value="Genomic_DNA"/>
</dbReference>
<proteinExistence type="predicted"/>
<dbReference type="Gene3D" id="3.60.15.10">
    <property type="entry name" value="Ribonuclease Z/Hydroxyacylglutathione hydrolase-like"/>
    <property type="match status" value="1"/>
</dbReference>
<dbReference type="InterPro" id="IPR036866">
    <property type="entry name" value="RibonucZ/Hydroxyglut_hydro"/>
</dbReference>
<dbReference type="InterPro" id="IPR001279">
    <property type="entry name" value="Metallo-B-lactamas"/>
</dbReference>
<feature type="domain" description="Metallo-beta-lactamase" evidence="1">
    <location>
        <begin position="49"/>
        <end position="261"/>
    </location>
</feature>
<dbReference type="SMART" id="SM00849">
    <property type="entry name" value="Lactamase_B"/>
    <property type="match status" value="1"/>
</dbReference>
<dbReference type="InterPro" id="IPR036388">
    <property type="entry name" value="WH-like_DNA-bd_sf"/>
</dbReference>